<dbReference type="Proteomes" id="UP000030765">
    <property type="component" value="Unassembled WGS sequence"/>
</dbReference>
<dbReference type="EMBL" id="ATLV01014500">
    <property type="status" value="NOT_ANNOTATED_CDS"/>
    <property type="molecule type" value="Genomic_DNA"/>
</dbReference>
<dbReference type="VEuPathDB" id="VectorBase:ASIC006314"/>
<dbReference type="EMBL" id="KE524974">
    <property type="protein sequence ID" value="KFB38829.1"/>
    <property type="molecule type" value="Genomic_DNA"/>
</dbReference>
<sequence length="122" mass="13896">MLINGRIENIAPDRKLPKRKVLHVLRGVTEYQPSPPPPPSPSQVGLPPPCCSKVFTVYRGGVRDSRIRCHKSGLLRDVRKRAEREHARRHENPIRCANIRSGHIGTIRRFTCICDKSVTDRD</sequence>
<organism evidence="1">
    <name type="scientific">Anopheles sinensis</name>
    <name type="common">Mosquito</name>
    <dbReference type="NCBI Taxonomy" id="74873"/>
    <lineage>
        <taxon>Eukaryota</taxon>
        <taxon>Metazoa</taxon>
        <taxon>Ecdysozoa</taxon>
        <taxon>Arthropoda</taxon>
        <taxon>Hexapoda</taxon>
        <taxon>Insecta</taxon>
        <taxon>Pterygota</taxon>
        <taxon>Neoptera</taxon>
        <taxon>Endopterygota</taxon>
        <taxon>Diptera</taxon>
        <taxon>Nematocera</taxon>
        <taxon>Culicoidea</taxon>
        <taxon>Culicidae</taxon>
        <taxon>Anophelinae</taxon>
        <taxon>Anopheles</taxon>
    </lineage>
</organism>
<gene>
    <name evidence="1" type="ORF">ZHAS_00006314</name>
</gene>
<reference evidence="1 3" key="1">
    <citation type="journal article" date="2014" name="BMC Genomics">
        <title>Genome sequence of Anopheles sinensis provides insight into genetics basis of mosquito competence for malaria parasites.</title>
        <authorList>
            <person name="Zhou D."/>
            <person name="Zhang D."/>
            <person name="Ding G."/>
            <person name="Shi L."/>
            <person name="Hou Q."/>
            <person name="Ye Y."/>
            <person name="Xu Y."/>
            <person name="Zhou H."/>
            <person name="Xiong C."/>
            <person name="Li S."/>
            <person name="Yu J."/>
            <person name="Hong S."/>
            <person name="Yu X."/>
            <person name="Zou P."/>
            <person name="Chen C."/>
            <person name="Chang X."/>
            <person name="Wang W."/>
            <person name="Lv Y."/>
            <person name="Sun Y."/>
            <person name="Ma L."/>
            <person name="Shen B."/>
            <person name="Zhu C."/>
        </authorList>
    </citation>
    <scope>NUCLEOTIDE SEQUENCE [LARGE SCALE GENOMIC DNA]</scope>
</reference>
<protein>
    <submittedName>
        <fullName evidence="1 2">Uncharacterized protein</fullName>
    </submittedName>
</protein>
<keyword evidence="3" id="KW-1185">Reference proteome</keyword>
<evidence type="ECO:0000313" key="2">
    <source>
        <dbReference type="EnsemblMetazoa" id="ASIC006314-PA"/>
    </source>
</evidence>
<reference evidence="2" key="2">
    <citation type="submission" date="2020-05" db="UniProtKB">
        <authorList>
            <consortium name="EnsemblMetazoa"/>
        </authorList>
    </citation>
    <scope>IDENTIFICATION</scope>
</reference>
<accession>A0A084VLI5</accession>
<proteinExistence type="predicted"/>
<dbReference type="EnsemblMetazoa" id="ASIC006314-RA">
    <property type="protein sequence ID" value="ASIC006314-PA"/>
    <property type="gene ID" value="ASIC006314"/>
</dbReference>
<dbReference type="AlphaFoldDB" id="A0A084VLI5"/>
<evidence type="ECO:0000313" key="3">
    <source>
        <dbReference type="Proteomes" id="UP000030765"/>
    </source>
</evidence>
<name>A0A084VLI5_ANOSI</name>
<evidence type="ECO:0000313" key="1">
    <source>
        <dbReference type="EMBL" id="KFB38829.1"/>
    </source>
</evidence>